<evidence type="ECO:0000256" key="2">
    <source>
        <dbReference type="ARBA" id="ARBA00023015"/>
    </source>
</evidence>
<accession>A0A9N8W462</accession>
<evidence type="ECO:0000313" key="6">
    <source>
        <dbReference type="EMBL" id="CAG8471429.1"/>
    </source>
</evidence>
<dbReference type="PANTHER" id="PTHR21277:SF5">
    <property type="entry name" value="TRANSCRIPTIONAL ADAPTER 1"/>
    <property type="match status" value="1"/>
</dbReference>
<name>A0A9N8W462_FUNMO</name>
<reference evidence="6" key="1">
    <citation type="submission" date="2021-06" db="EMBL/GenBank/DDBJ databases">
        <authorList>
            <person name="Kallberg Y."/>
            <person name="Tangrot J."/>
            <person name="Rosling A."/>
        </authorList>
    </citation>
    <scope>NUCLEOTIDE SEQUENCE</scope>
    <source>
        <strain evidence="6">87-6 pot B 2015</strain>
    </source>
</reference>
<evidence type="ECO:0000256" key="1">
    <source>
        <dbReference type="ARBA" id="ARBA00004123"/>
    </source>
</evidence>
<dbReference type="CDD" id="cd22933">
    <property type="entry name" value="HFD_HFI1"/>
    <property type="match status" value="1"/>
</dbReference>
<gene>
    <name evidence="6" type="ORF">FMOSSE_LOCUS2535</name>
</gene>
<keyword evidence="4" id="KW-0539">Nucleus</keyword>
<dbReference type="GO" id="GO:0006357">
    <property type="term" value="P:regulation of transcription by RNA polymerase II"/>
    <property type="evidence" value="ECO:0007669"/>
    <property type="project" value="TreeGrafter"/>
</dbReference>
<evidence type="ECO:0000256" key="5">
    <source>
        <dbReference type="SAM" id="MobiDB-lite"/>
    </source>
</evidence>
<evidence type="ECO:0000256" key="3">
    <source>
        <dbReference type="ARBA" id="ARBA00023163"/>
    </source>
</evidence>
<protein>
    <submittedName>
        <fullName evidence="6">8874_t:CDS:1</fullName>
    </submittedName>
</protein>
<comment type="caution">
    <text evidence="6">The sequence shown here is derived from an EMBL/GenBank/DDBJ whole genome shotgun (WGS) entry which is preliminary data.</text>
</comment>
<feature type="region of interest" description="Disordered" evidence="5">
    <location>
        <begin position="1"/>
        <end position="84"/>
    </location>
</feature>
<dbReference type="Proteomes" id="UP000789375">
    <property type="component" value="Unassembled WGS sequence"/>
</dbReference>
<evidence type="ECO:0000256" key="4">
    <source>
        <dbReference type="ARBA" id="ARBA00023242"/>
    </source>
</evidence>
<dbReference type="PANTHER" id="PTHR21277">
    <property type="entry name" value="TRANSCRIPTIONAL ADAPTER 1"/>
    <property type="match status" value="1"/>
</dbReference>
<dbReference type="GO" id="GO:0000124">
    <property type="term" value="C:SAGA complex"/>
    <property type="evidence" value="ECO:0007669"/>
    <property type="project" value="UniProtKB-ARBA"/>
</dbReference>
<dbReference type="EMBL" id="CAJVPP010000341">
    <property type="protein sequence ID" value="CAG8471429.1"/>
    <property type="molecule type" value="Genomic_DNA"/>
</dbReference>
<dbReference type="GO" id="GO:0003713">
    <property type="term" value="F:transcription coactivator activity"/>
    <property type="evidence" value="ECO:0007669"/>
    <property type="project" value="TreeGrafter"/>
</dbReference>
<evidence type="ECO:0000313" key="7">
    <source>
        <dbReference type="Proteomes" id="UP000789375"/>
    </source>
</evidence>
<feature type="compositionally biased region" description="Basic residues" evidence="5">
    <location>
        <begin position="1"/>
        <end position="11"/>
    </location>
</feature>
<feature type="compositionally biased region" description="Polar residues" evidence="5">
    <location>
        <begin position="64"/>
        <end position="84"/>
    </location>
</feature>
<dbReference type="InterPro" id="IPR024738">
    <property type="entry name" value="Hfi1/Tada1"/>
</dbReference>
<proteinExistence type="predicted"/>
<comment type="subcellular location">
    <subcellularLocation>
        <location evidence="1">Nucleus</location>
    </subcellularLocation>
</comment>
<dbReference type="AlphaFoldDB" id="A0A9N8W462"/>
<organism evidence="6 7">
    <name type="scientific">Funneliformis mosseae</name>
    <name type="common">Endomycorrhizal fungus</name>
    <name type="synonym">Glomus mosseae</name>
    <dbReference type="NCBI Taxonomy" id="27381"/>
    <lineage>
        <taxon>Eukaryota</taxon>
        <taxon>Fungi</taxon>
        <taxon>Fungi incertae sedis</taxon>
        <taxon>Mucoromycota</taxon>
        <taxon>Glomeromycotina</taxon>
        <taxon>Glomeromycetes</taxon>
        <taxon>Glomerales</taxon>
        <taxon>Glomeraceae</taxon>
        <taxon>Funneliformis</taxon>
    </lineage>
</organism>
<feature type="compositionally biased region" description="Basic and acidic residues" evidence="5">
    <location>
        <begin position="42"/>
        <end position="56"/>
    </location>
</feature>
<sequence>MFNNNKRKEKPFKREFLQTTPINSNISQSSPISGTVNPSCSAHRDQGQEQQDRQQEGQKPFMSPANSQTTISSGRSLPRITSATRKTVTKLDPISLKNSLDEILGINKEKYWSAIQSFVKGELNKVELDLYAHSLLSKEYVHLHDKFIRASIILKNTCKANQNNVRYASSPYNERSLEKFMSTMGKEERDKLRVILKNTRDNQTTSHPNPSLMLFEKKFPKKALDDGNFVDHSQPLTSSSLMNEEEKGISDFDSIYTKMTEIALDNGLIGGVSEDCANLMIFALEAHLKSIVHDCIIKIRSDDSHNGKGNSAISLNDLAFSLEISPYILVENNFMLERIRSKLKDGKQKISN</sequence>
<keyword evidence="3" id="KW-0804">Transcription</keyword>
<feature type="compositionally biased region" description="Low complexity" evidence="5">
    <location>
        <begin position="21"/>
        <end position="33"/>
    </location>
</feature>
<keyword evidence="7" id="KW-1185">Reference proteome</keyword>
<dbReference type="GO" id="GO:0005634">
    <property type="term" value="C:nucleus"/>
    <property type="evidence" value="ECO:0007669"/>
    <property type="project" value="UniProtKB-SubCell"/>
</dbReference>
<dbReference type="Pfam" id="PF12767">
    <property type="entry name" value="SAGA-Tad1"/>
    <property type="match status" value="1"/>
</dbReference>
<keyword evidence="2" id="KW-0805">Transcription regulation</keyword>